<dbReference type="Proteomes" id="UP000006415">
    <property type="component" value="Unassembled WGS sequence"/>
</dbReference>
<dbReference type="NCBIfam" id="TIGR03816">
    <property type="entry name" value="tadE_like_DECH"/>
    <property type="match status" value="1"/>
</dbReference>
<feature type="transmembrane region" description="Helical" evidence="2">
    <location>
        <begin position="42"/>
        <end position="67"/>
    </location>
</feature>
<keyword evidence="3" id="KW-0547">Nucleotide-binding</keyword>
<dbReference type="GeneID" id="97291776"/>
<keyword evidence="2" id="KW-0812">Transmembrane</keyword>
<dbReference type="RefSeq" id="WP_007148215.1">
    <property type="nucleotide sequence ID" value="NZ_AKCI01000001.1"/>
</dbReference>
<evidence type="ECO:0000256" key="2">
    <source>
        <dbReference type="SAM" id="Phobius"/>
    </source>
</evidence>
<accession>J0LLF8</accession>
<keyword evidence="2" id="KW-0472">Membrane</keyword>
<keyword evidence="3" id="KW-0378">Hydrolase</keyword>
<comment type="caution">
    <text evidence="3">The sequence shown here is derived from an EMBL/GenBank/DDBJ whole genome shotgun (WGS) entry which is preliminary data.</text>
</comment>
<name>J0LLF8_9BIFI</name>
<dbReference type="EMBL" id="AGZS01000006">
    <property type="protein sequence ID" value="EJD64657.1"/>
    <property type="molecule type" value="Genomic_DNA"/>
</dbReference>
<protein>
    <submittedName>
        <fullName evidence="3">Helicase/secretion neighborhood TadE-like protein</fullName>
    </submittedName>
</protein>
<keyword evidence="3" id="KW-0067">ATP-binding</keyword>
<proteinExistence type="predicted"/>
<dbReference type="GO" id="GO:0004386">
    <property type="term" value="F:helicase activity"/>
    <property type="evidence" value="ECO:0007669"/>
    <property type="project" value="UniProtKB-KW"/>
</dbReference>
<evidence type="ECO:0000256" key="1">
    <source>
        <dbReference type="SAM" id="MobiDB-lite"/>
    </source>
</evidence>
<keyword evidence="3" id="KW-0347">Helicase</keyword>
<evidence type="ECO:0000313" key="4">
    <source>
        <dbReference type="Proteomes" id="UP000006415"/>
    </source>
</evidence>
<feature type="region of interest" description="Disordered" evidence="1">
    <location>
        <begin position="1"/>
        <end position="38"/>
    </location>
</feature>
<evidence type="ECO:0000313" key="3">
    <source>
        <dbReference type="EMBL" id="EJD64657.1"/>
    </source>
</evidence>
<dbReference type="OrthoDB" id="3240399at2"/>
<reference evidence="3 4" key="1">
    <citation type="submission" date="2012-01" db="EMBL/GenBank/DDBJ databases">
        <title>The Genome Sequence of Scardovia wiggsiae F0424.</title>
        <authorList>
            <consortium name="The Broad Institute Genome Sequencing Platform"/>
            <person name="Earl A."/>
            <person name="Ward D."/>
            <person name="Feldgarden M."/>
            <person name="Gevers D."/>
            <person name="Izard J."/>
            <person name="Ganesan A."/>
            <person name="Baranova O.V."/>
            <person name="Blanton J.M."/>
            <person name="Tanner A.C."/>
            <person name="Mathney J."/>
            <person name="Dewhirst F.E."/>
            <person name="Young S.K."/>
            <person name="Zeng Q."/>
            <person name="Gargeya S."/>
            <person name="Fitzgerald M."/>
            <person name="Haas B."/>
            <person name="Abouelleil A."/>
            <person name="Alvarado L."/>
            <person name="Arachchi H.M."/>
            <person name="Berlin A."/>
            <person name="Chapman S.B."/>
            <person name="Gearin G."/>
            <person name="Goldberg J."/>
            <person name="Griggs A."/>
            <person name="Gujja S."/>
            <person name="Hansen M."/>
            <person name="Heiman D."/>
            <person name="Howarth C."/>
            <person name="Larimer J."/>
            <person name="Lui A."/>
            <person name="MacDonald P.J.P."/>
            <person name="McCowen C."/>
            <person name="Montmayeur A."/>
            <person name="Murphy C."/>
            <person name="Neiman D."/>
            <person name="Pearson M."/>
            <person name="Priest M."/>
            <person name="Roberts A."/>
            <person name="Saif S."/>
            <person name="Shea T."/>
            <person name="Sisk P."/>
            <person name="Stolte C."/>
            <person name="Sykes S."/>
            <person name="Wortman J."/>
            <person name="Nusbaum C."/>
            <person name="Birren B."/>
        </authorList>
    </citation>
    <scope>NUCLEOTIDE SEQUENCE [LARGE SCALE GENOMIC DNA]</scope>
    <source>
        <strain evidence="3 4">F0424</strain>
    </source>
</reference>
<keyword evidence="2" id="KW-1133">Transmembrane helix</keyword>
<feature type="compositionally biased region" description="Polar residues" evidence="1">
    <location>
        <begin position="1"/>
        <end position="14"/>
    </location>
</feature>
<gene>
    <name evidence="3" type="ORF">HMPREF9156_01152</name>
</gene>
<dbReference type="InterPro" id="IPR021202">
    <property type="entry name" value="Rv3654c-like"/>
</dbReference>
<keyword evidence="4" id="KW-1185">Reference proteome</keyword>
<organism evidence="3 4">
    <name type="scientific">Scardovia wiggsiae F0424</name>
    <dbReference type="NCBI Taxonomy" id="857290"/>
    <lineage>
        <taxon>Bacteria</taxon>
        <taxon>Bacillati</taxon>
        <taxon>Actinomycetota</taxon>
        <taxon>Actinomycetes</taxon>
        <taxon>Bifidobacteriales</taxon>
        <taxon>Bifidobacteriaceae</taxon>
        <taxon>Scardovia</taxon>
    </lineage>
</organism>
<sequence>MSDPATTRVQASETPEQEVCGCFRRPAGTPRGRGRDRGSGSAAGIGLVALAAAGLFLAAVLGSAFIARSQAQTAADHAALAGAMYIQDKGAVSRGEACLSADAAARNNHADLTGCIVRDSDVTAETGVSPFFRFLPRIHAKAKAGPVDCVSRNG</sequence>
<dbReference type="eggNOG" id="ENOG5033B4F">
    <property type="taxonomic scope" value="Bacteria"/>
</dbReference>
<dbReference type="AlphaFoldDB" id="J0LLF8"/>
<dbReference type="STRING" id="857290.HMPREF9156_01152"/>
<dbReference type="HOGENOM" id="CLU_104210_2_0_11"/>